<comment type="similarity">
    <text evidence="2">Belongs to the virb1 family.</text>
</comment>
<dbReference type="PANTHER" id="PTHR37423:SF2">
    <property type="entry name" value="MEMBRANE-BOUND LYTIC MUREIN TRANSGLYCOSYLASE C"/>
    <property type="match status" value="1"/>
</dbReference>
<protein>
    <submittedName>
        <fullName evidence="6">Lytic transglycosylase domain-containing protein</fullName>
    </submittedName>
</protein>
<dbReference type="SUPFAM" id="SSF53955">
    <property type="entry name" value="Lysozyme-like"/>
    <property type="match status" value="1"/>
</dbReference>
<dbReference type="Proteomes" id="UP001521209">
    <property type="component" value="Unassembled WGS sequence"/>
</dbReference>
<comment type="caution">
    <text evidence="6">The sequence shown here is derived from an EMBL/GenBank/DDBJ whole genome shotgun (WGS) entry which is preliminary data.</text>
</comment>
<evidence type="ECO:0000256" key="3">
    <source>
        <dbReference type="ARBA" id="ARBA00022729"/>
    </source>
</evidence>
<sequence>MRRFAIRLAAAFGLTAIGAARALAAMAAPPAPNPALVQIMNDVRSNDWTDAQSLALAQPDKLVSKLVTYFRLLDPGAASEVEIGIFMARNPDWPEQSILARRWSEALAADPDDAVVREQCARRLPVTAAADARCAAAFAATDPAKAPKFARRAWIDGYANQADASNFLAQYGSMLTSHANWARFQHLALAGNVVAATTTLPLLPPADQATGAAWLALARGAANADALIASLTPHQQAAPFLFLAQLAAAPDSAPKLALWQNDGAAAEQQAHGLARALFWPRREALAHDLLKSADARDAYALIAAARPDSNVKKASRDFLAGFIALRFLNDPALARPWFLALSRDSTAVITKARAFYWLAQTETGPAATADLARASAFPDTFYGQLAALQMGETPAALGNRIRAIGIPKPTMAQEVGFAERELPQAAVLLTEMGAPRRARAFLLRMAEISPALDDRYLDARLADGLGQTPSAVAVARLAGMAGDMLVQLGWPVPPGLAVDPPGVAVGPDVVLSLIRQESSFDPGAMSPSGAEGLMQLMPGTARMIAMQSGLGLPEAGLMADPEQNIALGSAYFAMLMNRFGDCLPLAIAAYNAGPHNVAKWLASYGDPRLPASGGGANMITWIEEIPFAETRNYVERVTEGIVVYRALSGKPARDPIGKWLHKQ</sequence>
<dbReference type="Gene3D" id="1.25.20.10">
    <property type="entry name" value="Bacterial muramidases"/>
    <property type="match status" value="1"/>
</dbReference>
<dbReference type="InterPro" id="IPR008939">
    <property type="entry name" value="Lytic_TGlycosylase_superhlx_U"/>
</dbReference>
<dbReference type="SUPFAM" id="SSF48435">
    <property type="entry name" value="Bacterial muramidases"/>
    <property type="match status" value="1"/>
</dbReference>
<evidence type="ECO:0000256" key="2">
    <source>
        <dbReference type="ARBA" id="ARBA00009387"/>
    </source>
</evidence>
<accession>A0ABS9DVX0</accession>
<dbReference type="RefSeq" id="WP_235704103.1">
    <property type="nucleotide sequence ID" value="NZ_JAKGBZ010000014.1"/>
</dbReference>
<keyword evidence="3 4" id="KW-0732">Signal</keyword>
<dbReference type="PANTHER" id="PTHR37423">
    <property type="entry name" value="SOLUBLE LYTIC MUREIN TRANSGLYCOSYLASE-RELATED"/>
    <property type="match status" value="1"/>
</dbReference>
<comment type="similarity">
    <text evidence="1">Belongs to the transglycosylase Slt family.</text>
</comment>
<gene>
    <name evidence="6" type="ORF">L2A60_09290</name>
</gene>
<keyword evidence="7" id="KW-1185">Reference proteome</keyword>
<dbReference type="InterPro" id="IPR023346">
    <property type="entry name" value="Lysozyme-like_dom_sf"/>
</dbReference>
<evidence type="ECO:0000256" key="1">
    <source>
        <dbReference type="ARBA" id="ARBA00007734"/>
    </source>
</evidence>
<dbReference type="PROSITE" id="PS00922">
    <property type="entry name" value="TRANSGLYCOSYLASE"/>
    <property type="match status" value="1"/>
</dbReference>
<dbReference type="EMBL" id="JAKGBZ010000014">
    <property type="protein sequence ID" value="MCF3946873.1"/>
    <property type="molecule type" value="Genomic_DNA"/>
</dbReference>
<feature type="signal peptide" evidence="4">
    <location>
        <begin position="1"/>
        <end position="27"/>
    </location>
</feature>
<name>A0ABS9DVX0_9PROT</name>
<evidence type="ECO:0000313" key="7">
    <source>
        <dbReference type="Proteomes" id="UP001521209"/>
    </source>
</evidence>
<evidence type="ECO:0000256" key="4">
    <source>
        <dbReference type="SAM" id="SignalP"/>
    </source>
</evidence>
<dbReference type="InterPro" id="IPR000189">
    <property type="entry name" value="Transglyc_AS"/>
</dbReference>
<reference evidence="6 7" key="1">
    <citation type="submission" date="2022-01" db="EMBL/GenBank/DDBJ databases">
        <authorList>
            <person name="Won M."/>
            <person name="Kim S.-J."/>
            <person name="Kwon S.-W."/>
        </authorList>
    </citation>
    <scope>NUCLEOTIDE SEQUENCE [LARGE SCALE GENOMIC DNA]</scope>
    <source>
        <strain evidence="6 7">KCTC 23505</strain>
    </source>
</reference>
<dbReference type="Pfam" id="PF01464">
    <property type="entry name" value="SLT"/>
    <property type="match status" value="1"/>
</dbReference>
<dbReference type="CDD" id="cd13401">
    <property type="entry name" value="Slt70-like"/>
    <property type="match status" value="1"/>
</dbReference>
<dbReference type="Gene3D" id="1.10.530.10">
    <property type="match status" value="1"/>
</dbReference>
<proteinExistence type="inferred from homology"/>
<evidence type="ECO:0000259" key="5">
    <source>
        <dbReference type="Pfam" id="PF01464"/>
    </source>
</evidence>
<feature type="chain" id="PRO_5046348586" evidence="4">
    <location>
        <begin position="28"/>
        <end position="663"/>
    </location>
</feature>
<evidence type="ECO:0000313" key="6">
    <source>
        <dbReference type="EMBL" id="MCF3946873.1"/>
    </source>
</evidence>
<feature type="domain" description="Transglycosylase SLT" evidence="5">
    <location>
        <begin position="506"/>
        <end position="605"/>
    </location>
</feature>
<organism evidence="6 7">
    <name type="scientific">Acidiphilium iwatense</name>
    <dbReference type="NCBI Taxonomy" id="768198"/>
    <lineage>
        <taxon>Bacteria</taxon>
        <taxon>Pseudomonadati</taxon>
        <taxon>Pseudomonadota</taxon>
        <taxon>Alphaproteobacteria</taxon>
        <taxon>Acetobacterales</taxon>
        <taxon>Acidocellaceae</taxon>
        <taxon>Acidiphilium</taxon>
    </lineage>
</organism>
<dbReference type="InterPro" id="IPR008258">
    <property type="entry name" value="Transglycosylase_SLT_dom_1"/>
</dbReference>